<name>A0A5B9P6Y9_9BACT</name>
<dbReference type="AlphaFoldDB" id="A0A5B9P6Y9"/>
<protein>
    <submittedName>
        <fullName evidence="2">Competence protein A</fullName>
    </submittedName>
</protein>
<dbReference type="Proteomes" id="UP000322214">
    <property type="component" value="Chromosome"/>
</dbReference>
<dbReference type="KEGG" id="mff:MFFC18_11640"/>
<dbReference type="Gene3D" id="3.30.420.40">
    <property type="match status" value="2"/>
</dbReference>
<keyword evidence="3" id="KW-1185">Reference proteome</keyword>
<dbReference type="CDD" id="cd24049">
    <property type="entry name" value="ASKHA_NBD_PilM"/>
    <property type="match status" value="1"/>
</dbReference>
<dbReference type="InterPro" id="IPR005883">
    <property type="entry name" value="PilM"/>
</dbReference>
<dbReference type="STRING" id="980251.GCA_001642875_01776"/>
<dbReference type="InterPro" id="IPR050696">
    <property type="entry name" value="FtsA/MreB"/>
</dbReference>
<organism evidence="2 3">
    <name type="scientific">Mariniblastus fucicola</name>
    <dbReference type="NCBI Taxonomy" id="980251"/>
    <lineage>
        <taxon>Bacteria</taxon>
        <taxon>Pseudomonadati</taxon>
        <taxon>Planctomycetota</taxon>
        <taxon>Planctomycetia</taxon>
        <taxon>Pirellulales</taxon>
        <taxon>Pirellulaceae</taxon>
        <taxon>Mariniblastus</taxon>
    </lineage>
</organism>
<dbReference type="InterPro" id="IPR043129">
    <property type="entry name" value="ATPase_NBD"/>
</dbReference>
<dbReference type="SUPFAM" id="SSF53067">
    <property type="entry name" value="Actin-like ATPase domain"/>
    <property type="match status" value="2"/>
</dbReference>
<dbReference type="Pfam" id="PF11104">
    <property type="entry name" value="PilM_2"/>
    <property type="match status" value="1"/>
</dbReference>
<feature type="region of interest" description="Disordered" evidence="1">
    <location>
        <begin position="548"/>
        <end position="577"/>
    </location>
</feature>
<dbReference type="PANTHER" id="PTHR32432">
    <property type="entry name" value="CELL DIVISION PROTEIN FTSA-RELATED"/>
    <property type="match status" value="1"/>
</dbReference>
<sequence>MAKANAVWGIDIGQSSLKALRCVKGPDDTIVAEGYDFIEYPKILSAADADPVEIVRDSLEQFLSRNEVVGDKVAISVPGQAGLSRFFKPPPVDARKLPNLVEFEVSQQIPFPIEDVIWDWQQLGGSKDEEGRVADAEIGLFAMKRDAVFRALQPFDDAGVEVDIVQLSPLSIFNVVCRDQIDEIPSPEDFDPEDPPESIVVLSMGTDTTDLIVTNGIKLWLRNIPIGGNHFTKQLSREMKLTQAKAEHLKRNAKMAENPKAVFQAMRPVFNDLVNEVQRSLTFFQSMDKSANISEVVLLGSAAKLPGLTQFLGKQLELKVSRANEFKHLTGNDVTSQSTFANNSLSFAPCYGLCLQGLGNSVMKTNLLPQEIVLERVVRAKKPWVLAAVSLLLLGCCLGLFYKTLAANQVSPSFEDPNGTSWQTALRDAEKESKLSKKYVAADTEQKELLEKFNVIAKELSSSVEGRASWIEIYSALYQALPRDEKIEELVKSEPADALAVDPKEYEFAGREEIYIDHIETVFQKDLGKWYDRIAKIFEKQGARTTDSFGAAAPPVEDEFGSDAPASPSFGEEAEPTGLTGKAGWVIEIQAHHFHNEDAMNSEIDYVRNTILKNLLTGTVKLPDGEFTYGDLGISFPTITRVSPSSTEHFIFLQEGGKSGPGMGGMGGPGGIGGGGIGGGGRGGRGGAGGMGAGGMGAGGMGAGGMGAGGMGAGGMGAGGMGMGGGGPGSTVDPSDGESIFKANIYSFVIQMAWEPRSVAERNEAKKLRLEAVAAAAAAEAEAEEVEAQ</sequence>
<gene>
    <name evidence="2" type="ORF">MFFC18_11640</name>
</gene>
<evidence type="ECO:0000256" key="1">
    <source>
        <dbReference type="SAM" id="MobiDB-lite"/>
    </source>
</evidence>
<dbReference type="NCBIfam" id="TIGR01175">
    <property type="entry name" value="pilM"/>
    <property type="match status" value="1"/>
</dbReference>
<reference evidence="2 3" key="1">
    <citation type="submission" date="2019-08" db="EMBL/GenBank/DDBJ databases">
        <title>Deep-cultivation of Planctomycetes and their phenomic and genomic characterization uncovers novel biology.</title>
        <authorList>
            <person name="Wiegand S."/>
            <person name="Jogler M."/>
            <person name="Boedeker C."/>
            <person name="Pinto D."/>
            <person name="Vollmers J."/>
            <person name="Rivas-Marin E."/>
            <person name="Kohn T."/>
            <person name="Peeters S.H."/>
            <person name="Heuer A."/>
            <person name="Rast P."/>
            <person name="Oberbeckmann S."/>
            <person name="Bunk B."/>
            <person name="Jeske O."/>
            <person name="Meyerdierks A."/>
            <person name="Storesund J.E."/>
            <person name="Kallscheuer N."/>
            <person name="Luecker S."/>
            <person name="Lage O.M."/>
            <person name="Pohl T."/>
            <person name="Merkel B.J."/>
            <person name="Hornburger P."/>
            <person name="Mueller R.-W."/>
            <person name="Bruemmer F."/>
            <person name="Labrenz M."/>
            <person name="Spormann A.M."/>
            <person name="Op den Camp H."/>
            <person name="Overmann J."/>
            <person name="Amann R."/>
            <person name="Jetten M.S.M."/>
            <person name="Mascher T."/>
            <person name="Medema M.H."/>
            <person name="Devos D.P."/>
            <person name="Kaster A.-K."/>
            <person name="Ovreas L."/>
            <person name="Rohde M."/>
            <person name="Galperin M.Y."/>
            <person name="Jogler C."/>
        </authorList>
    </citation>
    <scope>NUCLEOTIDE SEQUENCE [LARGE SCALE GENOMIC DNA]</scope>
    <source>
        <strain evidence="2 3">FC18</strain>
    </source>
</reference>
<dbReference type="Gene3D" id="3.30.1490.300">
    <property type="match status" value="1"/>
</dbReference>
<dbReference type="EMBL" id="CP042912">
    <property type="protein sequence ID" value="QEG21309.1"/>
    <property type="molecule type" value="Genomic_DNA"/>
</dbReference>
<proteinExistence type="predicted"/>
<dbReference type="RefSeq" id="WP_075081690.1">
    <property type="nucleotide sequence ID" value="NZ_CP042912.1"/>
</dbReference>
<dbReference type="OrthoDB" id="9768127at2"/>
<accession>A0A5B9P6Y9</accession>
<dbReference type="PANTHER" id="PTHR32432:SF3">
    <property type="entry name" value="ETHANOLAMINE UTILIZATION PROTEIN EUTJ"/>
    <property type="match status" value="1"/>
</dbReference>
<evidence type="ECO:0000313" key="3">
    <source>
        <dbReference type="Proteomes" id="UP000322214"/>
    </source>
</evidence>
<evidence type="ECO:0000313" key="2">
    <source>
        <dbReference type="EMBL" id="QEG21309.1"/>
    </source>
</evidence>